<organism evidence="1">
    <name type="scientific">bioreactor metagenome</name>
    <dbReference type="NCBI Taxonomy" id="1076179"/>
    <lineage>
        <taxon>unclassified sequences</taxon>
        <taxon>metagenomes</taxon>
        <taxon>ecological metagenomes</taxon>
    </lineage>
</organism>
<accession>A0A645EC22</accession>
<evidence type="ECO:0000313" key="1">
    <source>
        <dbReference type="EMBL" id="MPM98323.1"/>
    </source>
</evidence>
<dbReference type="AlphaFoldDB" id="A0A645EC22"/>
<sequence length="295" mass="34383">MGWSLDQRKLVSSPKIGGMLNVIFHIDPEPVKKYKNRSGKASRLPLWWYWISLEARSAVDHHFSRFLAKTTLQEFNDGEFAVDRLEKLKELTEKKIPKTSKIEDFLFQIFYEYPTVLTKFNQRGGKTLYTMRVTIDPYSIVSMSTRSPHWSSCQNPIRLDTHEQSHKLWANLLDSNMALLEMINPDEDEESSLVARAILRIVRDHKQDLLYLDCLYGERGYVTSFVTITRELAKSIGLVPVSGRMLPFYTSFNTPLNGYPTDFKHYEPPYLDFGEWKKQNGLYLFSGEGHYIYSL</sequence>
<comment type="caution">
    <text evidence="1">The sequence shown here is derived from an EMBL/GenBank/DDBJ whole genome shotgun (WGS) entry which is preliminary data.</text>
</comment>
<dbReference type="EMBL" id="VSSQ01044496">
    <property type="protein sequence ID" value="MPM98323.1"/>
    <property type="molecule type" value="Genomic_DNA"/>
</dbReference>
<gene>
    <name evidence="1" type="ORF">SDC9_145508</name>
</gene>
<name>A0A645EC22_9ZZZZ</name>
<protein>
    <submittedName>
        <fullName evidence="1">Uncharacterized protein</fullName>
    </submittedName>
</protein>
<proteinExistence type="predicted"/>
<reference evidence="1" key="1">
    <citation type="submission" date="2019-08" db="EMBL/GenBank/DDBJ databases">
        <authorList>
            <person name="Kucharzyk K."/>
            <person name="Murdoch R.W."/>
            <person name="Higgins S."/>
            <person name="Loffler F."/>
        </authorList>
    </citation>
    <scope>NUCLEOTIDE SEQUENCE</scope>
</reference>